<dbReference type="AlphaFoldDB" id="A0A0L9TXQ8"/>
<evidence type="ECO:0000313" key="1">
    <source>
        <dbReference type="EMBL" id="KOM35291.1"/>
    </source>
</evidence>
<evidence type="ECO:0000313" key="2">
    <source>
        <dbReference type="Proteomes" id="UP000053144"/>
    </source>
</evidence>
<sequence length="142" mass="15624">MDGRAVEVEGPESCEAEWPNVGTVEAKVQITLRPNGRMLEHLRPWKAGHLEVVLRIAQKGYVFCIWNYVSGRVMGIGSAADEGDDVAAEEHRGVTDSFVTTADCGNAVEGLMEERSEEDVKSSVTEKLSSVWRFIHSLTLSC</sequence>
<name>A0A0L9TXQ8_PHAAN</name>
<organism evidence="1 2">
    <name type="scientific">Phaseolus angularis</name>
    <name type="common">Azuki bean</name>
    <name type="synonym">Vigna angularis</name>
    <dbReference type="NCBI Taxonomy" id="3914"/>
    <lineage>
        <taxon>Eukaryota</taxon>
        <taxon>Viridiplantae</taxon>
        <taxon>Streptophyta</taxon>
        <taxon>Embryophyta</taxon>
        <taxon>Tracheophyta</taxon>
        <taxon>Spermatophyta</taxon>
        <taxon>Magnoliopsida</taxon>
        <taxon>eudicotyledons</taxon>
        <taxon>Gunneridae</taxon>
        <taxon>Pentapetalae</taxon>
        <taxon>rosids</taxon>
        <taxon>fabids</taxon>
        <taxon>Fabales</taxon>
        <taxon>Fabaceae</taxon>
        <taxon>Papilionoideae</taxon>
        <taxon>50 kb inversion clade</taxon>
        <taxon>NPAAA clade</taxon>
        <taxon>indigoferoid/millettioid clade</taxon>
        <taxon>Phaseoleae</taxon>
        <taxon>Vigna</taxon>
    </lineage>
</organism>
<gene>
    <name evidence="1" type="ORF">LR48_Vigan02g144100</name>
</gene>
<accession>A0A0L9TXQ8</accession>
<protein>
    <submittedName>
        <fullName evidence="1">Uncharacterized protein</fullName>
    </submittedName>
</protein>
<reference evidence="2" key="1">
    <citation type="journal article" date="2015" name="Proc. Natl. Acad. Sci. U.S.A.">
        <title>Genome sequencing of adzuki bean (Vigna angularis) provides insight into high starch and low fat accumulation and domestication.</title>
        <authorList>
            <person name="Yang K."/>
            <person name="Tian Z."/>
            <person name="Chen C."/>
            <person name="Luo L."/>
            <person name="Zhao B."/>
            <person name="Wang Z."/>
            <person name="Yu L."/>
            <person name="Li Y."/>
            <person name="Sun Y."/>
            <person name="Li W."/>
            <person name="Chen Y."/>
            <person name="Li Y."/>
            <person name="Zhang Y."/>
            <person name="Ai D."/>
            <person name="Zhao J."/>
            <person name="Shang C."/>
            <person name="Ma Y."/>
            <person name="Wu B."/>
            <person name="Wang M."/>
            <person name="Gao L."/>
            <person name="Sun D."/>
            <person name="Zhang P."/>
            <person name="Guo F."/>
            <person name="Wang W."/>
            <person name="Li Y."/>
            <person name="Wang J."/>
            <person name="Varshney R.K."/>
            <person name="Wang J."/>
            <person name="Ling H.Q."/>
            <person name="Wan P."/>
        </authorList>
    </citation>
    <scope>NUCLEOTIDE SEQUENCE</scope>
    <source>
        <strain evidence="2">cv. Jingnong 6</strain>
    </source>
</reference>
<dbReference type="Proteomes" id="UP000053144">
    <property type="component" value="Chromosome 2"/>
</dbReference>
<dbReference type="EMBL" id="CM003372">
    <property type="protein sequence ID" value="KOM35291.1"/>
    <property type="molecule type" value="Genomic_DNA"/>
</dbReference>
<proteinExistence type="predicted"/>
<dbReference type="Gramene" id="KOM35291">
    <property type="protein sequence ID" value="KOM35291"/>
    <property type="gene ID" value="LR48_Vigan02g144100"/>
</dbReference>